<dbReference type="AlphaFoldDB" id="A6J2M0"/>
<feature type="transmembrane region" description="Helical" evidence="1">
    <location>
        <begin position="21"/>
        <end position="41"/>
    </location>
</feature>
<evidence type="ECO:0000313" key="3">
    <source>
        <dbReference type="EMBL" id="EDL76152.1"/>
    </source>
</evidence>
<dbReference type="EMBL" id="CH473974">
    <property type="protein sequence ID" value="EDL76152.1"/>
    <property type="molecule type" value="Genomic_DNA"/>
</dbReference>
<keyword evidence="1" id="KW-0812">Transmembrane</keyword>
<protein>
    <submittedName>
        <fullName evidence="3">RCG49596</fullName>
    </submittedName>
</protein>
<evidence type="ECO:0000313" key="4">
    <source>
        <dbReference type="Proteomes" id="UP000234681"/>
    </source>
</evidence>
<feature type="chain" id="PRO_5039940187" evidence="2">
    <location>
        <begin position="24"/>
        <end position="116"/>
    </location>
</feature>
<name>A6J2M0_RAT</name>
<feature type="signal peptide" evidence="2">
    <location>
        <begin position="1"/>
        <end position="23"/>
    </location>
</feature>
<organism evidence="3 4">
    <name type="scientific">Rattus norvegicus</name>
    <name type="common">Rat</name>
    <dbReference type="NCBI Taxonomy" id="10116"/>
    <lineage>
        <taxon>Eukaryota</taxon>
        <taxon>Metazoa</taxon>
        <taxon>Chordata</taxon>
        <taxon>Craniata</taxon>
        <taxon>Vertebrata</taxon>
        <taxon>Euteleostomi</taxon>
        <taxon>Mammalia</taxon>
        <taxon>Eutheria</taxon>
        <taxon>Euarchontoglires</taxon>
        <taxon>Glires</taxon>
        <taxon>Rodentia</taxon>
        <taxon>Myomorpha</taxon>
        <taxon>Muroidea</taxon>
        <taxon>Muridae</taxon>
        <taxon>Murinae</taxon>
        <taxon>Rattus</taxon>
    </lineage>
</organism>
<gene>
    <name evidence="3" type="ORF">rCG_49596</name>
</gene>
<keyword evidence="1" id="KW-1133">Transmembrane helix</keyword>
<keyword evidence="2" id="KW-0732">Signal</keyword>
<evidence type="ECO:0000256" key="2">
    <source>
        <dbReference type="SAM" id="SignalP"/>
    </source>
</evidence>
<feature type="transmembrane region" description="Helical" evidence="1">
    <location>
        <begin position="47"/>
        <end position="77"/>
    </location>
</feature>
<accession>A6J2M0</accession>
<sequence length="116" mass="13505">MLSFSIVWFWLLYQNQVFIGACAHSCLCVCFCVCVCVFVYFRVFNSMLLIVLSVSVPIPCWVFFVLFCFFVCLFVCFDHHLSVLQLKVRDDDSPRSPFIVENCFCYPGFLLVCFSI</sequence>
<reference evidence="4" key="1">
    <citation type="submission" date="2005-09" db="EMBL/GenBank/DDBJ databases">
        <authorList>
            <person name="Mural R.J."/>
            <person name="Li P.W."/>
            <person name="Adams M.D."/>
            <person name="Amanatides P.G."/>
            <person name="Baden-Tillson H."/>
            <person name="Barnstead M."/>
            <person name="Chin S.H."/>
            <person name="Dew I."/>
            <person name="Evans C.A."/>
            <person name="Ferriera S."/>
            <person name="Flanigan M."/>
            <person name="Fosler C."/>
            <person name="Glodek A."/>
            <person name="Gu Z."/>
            <person name="Holt R.A."/>
            <person name="Jennings D."/>
            <person name="Kraft C.L."/>
            <person name="Lu F."/>
            <person name="Nguyen T."/>
            <person name="Nusskern D.R."/>
            <person name="Pfannkoch C.M."/>
            <person name="Sitter C."/>
            <person name="Sutton G.G."/>
            <person name="Venter J.C."/>
            <person name="Wang Z."/>
            <person name="Woodage T."/>
            <person name="Zheng X.H."/>
            <person name="Zhong F."/>
        </authorList>
    </citation>
    <scope>NUCLEOTIDE SEQUENCE [LARGE SCALE GENOMIC DNA]</scope>
    <source>
        <strain>BN</strain>
        <strain evidence="4">Sprague-Dawley</strain>
    </source>
</reference>
<dbReference type="Proteomes" id="UP000234681">
    <property type="component" value="Chromosome 18"/>
</dbReference>
<proteinExistence type="predicted"/>
<keyword evidence="1" id="KW-0472">Membrane</keyword>
<evidence type="ECO:0000256" key="1">
    <source>
        <dbReference type="SAM" id="Phobius"/>
    </source>
</evidence>